<gene>
    <name evidence="2" type="ORF">E2562_032500</name>
</gene>
<dbReference type="AlphaFoldDB" id="A0A6G1E5L3"/>
<protein>
    <submittedName>
        <fullName evidence="2">Uncharacterized protein</fullName>
    </submittedName>
</protein>
<accession>A0A6G1E5L3</accession>
<feature type="region of interest" description="Disordered" evidence="1">
    <location>
        <begin position="196"/>
        <end position="221"/>
    </location>
</feature>
<reference evidence="2 3" key="1">
    <citation type="submission" date="2019-11" db="EMBL/GenBank/DDBJ databases">
        <title>Whole genome sequence of Oryza granulata.</title>
        <authorList>
            <person name="Li W."/>
        </authorList>
    </citation>
    <scope>NUCLEOTIDE SEQUENCE [LARGE SCALE GENOMIC DNA]</scope>
    <source>
        <strain evidence="3">cv. Menghai</strain>
        <tissue evidence="2">Leaf</tissue>
    </source>
</reference>
<feature type="compositionally biased region" description="Polar residues" evidence="1">
    <location>
        <begin position="209"/>
        <end position="221"/>
    </location>
</feature>
<evidence type="ECO:0000313" key="2">
    <source>
        <dbReference type="EMBL" id="KAF0920017.1"/>
    </source>
</evidence>
<dbReference type="Proteomes" id="UP000479710">
    <property type="component" value="Unassembled WGS sequence"/>
</dbReference>
<evidence type="ECO:0000313" key="3">
    <source>
        <dbReference type="Proteomes" id="UP000479710"/>
    </source>
</evidence>
<proteinExistence type="predicted"/>
<feature type="compositionally biased region" description="Basic and acidic residues" evidence="1">
    <location>
        <begin position="96"/>
        <end position="123"/>
    </location>
</feature>
<feature type="region of interest" description="Disordered" evidence="1">
    <location>
        <begin position="88"/>
        <end position="141"/>
    </location>
</feature>
<feature type="compositionally biased region" description="Basic residues" evidence="1">
    <location>
        <begin position="196"/>
        <end position="208"/>
    </location>
</feature>
<feature type="compositionally biased region" description="Basic residues" evidence="1">
    <location>
        <begin position="124"/>
        <end position="135"/>
    </location>
</feature>
<feature type="region of interest" description="Disordered" evidence="1">
    <location>
        <begin position="40"/>
        <end position="62"/>
    </location>
</feature>
<comment type="caution">
    <text evidence="2">The sequence shown here is derived from an EMBL/GenBank/DDBJ whole genome shotgun (WGS) entry which is preliminary data.</text>
</comment>
<sequence length="221" mass="23343">MSLLDCAGVAAAGDASEHGHYAGDPGQLVAALTGLGEEAEHLSGAGGAGGGEVGERGRRPRAHGAAPVFRQLAELVQRRGHLAALPCAASAAADEADQRRDGRRVRPDGALVDVHRGEAGERRGGHRRGRAAGRHRGGERVDGAVRHEPDACIIAVEAEVQHRPGGRLILARRVPQQHRHVAGLQHIPPHLRARFRQSKKAPPRRRTSAHPSSPQGQISPI</sequence>
<organism evidence="2 3">
    <name type="scientific">Oryza meyeriana var. granulata</name>
    <dbReference type="NCBI Taxonomy" id="110450"/>
    <lineage>
        <taxon>Eukaryota</taxon>
        <taxon>Viridiplantae</taxon>
        <taxon>Streptophyta</taxon>
        <taxon>Embryophyta</taxon>
        <taxon>Tracheophyta</taxon>
        <taxon>Spermatophyta</taxon>
        <taxon>Magnoliopsida</taxon>
        <taxon>Liliopsida</taxon>
        <taxon>Poales</taxon>
        <taxon>Poaceae</taxon>
        <taxon>BOP clade</taxon>
        <taxon>Oryzoideae</taxon>
        <taxon>Oryzeae</taxon>
        <taxon>Oryzinae</taxon>
        <taxon>Oryza</taxon>
        <taxon>Oryza meyeriana</taxon>
    </lineage>
</organism>
<keyword evidence="3" id="KW-1185">Reference proteome</keyword>
<name>A0A6G1E5L3_9ORYZ</name>
<evidence type="ECO:0000256" key="1">
    <source>
        <dbReference type="SAM" id="MobiDB-lite"/>
    </source>
</evidence>
<dbReference type="EMBL" id="SPHZ02000005">
    <property type="protein sequence ID" value="KAF0920017.1"/>
    <property type="molecule type" value="Genomic_DNA"/>
</dbReference>